<dbReference type="Gene3D" id="1.10.405.10">
    <property type="entry name" value="Guanine Nucleotide Dissociation Inhibitor, domain 1"/>
    <property type="match status" value="1"/>
</dbReference>
<gene>
    <name evidence="2" type="ORF">C8E97_1356</name>
</gene>
<dbReference type="InterPro" id="IPR002937">
    <property type="entry name" value="Amino_oxidase"/>
</dbReference>
<dbReference type="EMBL" id="RBXO01000001">
    <property type="protein sequence ID" value="RKT52818.1"/>
    <property type="molecule type" value="Genomic_DNA"/>
</dbReference>
<name>A0A495VYZ6_9PSEU</name>
<keyword evidence="3" id="KW-1185">Reference proteome</keyword>
<dbReference type="InterPro" id="IPR050464">
    <property type="entry name" value="Zeta_carotene_desat/Oxidored"/>
</dbReference>
<protein>
    <submittedName>
        <fullName evidence="2">Putative NAD/FAD-binding protein</fullName>
    </submittedName>
</protein>
<dbReference type="Pfam" id="PF01593">
    <property type="entry name" value="Amino_oxidase"/>
    <property type="match status" value="1"/>
</dbReference>
<dbReference type="InterPro" id="IPR036188">
    <property type="entry name" value="FAD/NAD-bd_sf"/>
</dbReference>
<dbReference type="AlphaFoldDB" id="A0A495VYZ6"/>
<feature type="domain" description="Amine oxidase" evidence="1">
    <location>
        <begin position="10"/>
        <end position="282"/>
    </location>
</feature>
<dbReference type="PANTHER" id="PTHR42923">
    <property type="entry name" value="PROTOPORPHYRINOGEN OXIDASE"/>
    <property type="match status" value="1"/>
</dbReference>
<dbReference type="Proteomes" id="UP000282084">
    <property type="component" value="Unassembled WGS sequence"/>
</dbReference>
<evidence type="ECO:0000313" key="3">
    <source>
        <dbReference type="Proteomes" id="UP000282084"/>
    </source>
</evidence>
<evidence type="ECO:0000313" key="2">
    <source>
        <dbReference type="EMBL" id="RKT52818.1"/>
    </source>
</evidence>
<accession>A0A495VYZ6</accession>
<dbReference type="Gene3D" id="3.50.50.60">
    <property type="entry name" value="FAD/NAD(P)-binding domain"/>
    <property type="match status" value="1"/>
</dbReference>
<comment type="caution">
    <text evidence="2">The sequence shown here is derived from an EMBL/GenBank/DDBJ whole genome shotgun (WGS) entry which is preliminary data.</text>
</comment>
<proteinExistence type="predicted"/>
<dbReference type="Gene3D" id="3.90.660.10">
    <property type="match status" value="1"/>
</dbReference>
<organism evidence="2 3">
    <name type="scientific">Saccharothrix australiensis</name>
    <dbReference type="NCBI Taxonomy" id="2072"/>
    <lineage>
        <taxon>Bacteria</taxon>
        <taxon>Bacillati</taxon>
        <taxon>Actinomycetota</taxon>
        <taxon>Actinomycetes</taxon>
        <taxon>Pseudonocardiales</taxon>
        <taxon>Pseudonocardiaceae</taxon>
        <taxon>Saccharothrix</taxon>
    </lineage>
</organism>
<dbReference type="GO" id="GO:0016491">
    <property type="term" value="F:oxidoreductase activity"/>
    <property type="evidence" value="ECO:0007669"/>
    <property type="project" value="InterPro"/>
</dbReference>
<sequence length="413" mass="43447">MRVGIVGAGVAGLVTAWLVEEACDVVVVESRRRVGGNARSAAGFAGGAPAVFDLGAQEIAADDSSPHTALLAALGVDERHRLDVPSSHTFSVAGRPTPLLVGPHPGRPADLDRGPAWAAVRSFLDDAGEPSRWDWDVPFGSLLDGLSPPPDARDVLCALPAALFGCPLADVPALSARVALTYVLGVAADPVAEVRLLRGGMEGLAWALAGRLAAAEVRTGCPVERVERTGDGYVLSDAAGRRDAVDHLVLAVPPPVALRLLPASMTGPDGGWRVLRRFAYRPLRYALHLDPAYLPADRSSWSTTNVLVHDGRAEITTWYGPSHGVDVFKSQLTHRSAPPRRVVATSAFDALPVTTDVIGARRALDRLQGRENLHFAGHHTTGSGDQESAIASAAAVARRLAPGSSRLRHLPTP</sequence>
<evidence type="ECO:0000259" key="1">
    <source>
        <dbReference type="Pfam" id="PF01593"/>
    </source>
</evidence>
<reference evidence="2 3" key="1">
    <citation type="submission" date="2018-10" db="EMBL/GenBank/DDBJ databases">
        <title>Sequencing the genomes of 1000 actinobacteria strains.</title>
        <authorList>
            <person name="Klenk H.-P."/>
        </authorList>
    </citation>
    <scope>NUCLEOTIDE SEQUENCE [LARGE SCALE GENOMIC DNA]</scope>
    <source>
        <strain evidence="2 3">DSM 43800</strain>
    </source>
</reference>
<dbReference type="SUPFAM" id="SSF51905">
    <property type="entry name" value="FAD/NAD(P)-binding domain"/>
    <property type="match status" value="1"/>
</dbReference>